<feature type="chain" id="PRO_5013756122" evidence="1">
    <location>
        <begin position="35"/>
        <end position="243"/>
    </location>
</feature>
<protein>
    <submittedName>
        <fullName evidence="2">SFRICE_004794</fullName>
    </submittedName>
</protein>
<dbReference type="EMBL" id="ODYU01002338">
    <property type="protein sequence ID" value="SOQ39706.1"/>
    <property type="molecule type" value="Genomic_DNA"/>
</dbReference>
<reference evidence="2" key="1">
    <citation type="submission" date="2016-07" db="EMBL/GenBank/DDBJ databases">
        <authorList>
            <person name="Bretaudeau A."/>
        </authorList>
    </citation>
    <scope>NUCLEOTIDE SEQUENCE</scope>
    <source>
        <strain evidence="2">Rice</strain>
        <tissue evidence="2">Whole body</tissue>
    </source>
</reference>
<feature type="signal peptide" evidence="1">
    <location>
        <begin position="1"/>
        <end position="34"/>
    </location>
</feature>
<dbReference type="AlphaFoldDB" id="A0A2H1VFZ2"/>
<evidence type="ECO:0000256" key="1">
    <source>
        <dbReference type="SAM" id="SignalP"/>
    </source>
</evidence>
<proteinExistence type="predicted"/>
<keyword evidence="1" id="KW-0732">Signal</keyword>
<evidence type="ECO:0000313" key="2">
    <source>
        <dbReference type="EMBL" id="SOQ39706.1"/>
    </source>
</evidence>
<organism evidence="2">
    <name type="scientific">Spodoptera frugiperda</name>
    <name type="common">Fall armyworm</name>
    <dbReference type="NCBI Taxonomy" id="7108"/>
    <lineage>
        <taxon>Eukaryota</taxon>
        <taxon>Metazoa</taxon>
        <taxon>Ecdysozoa</taxon>
        <taxon>Arthropoda</taxon>
        <taxon>Hexapoda</taxon>
        <taxon>Insecta</taxon>
        <taxon>Pterygota</taxon>
        <taxon>Neoptera</taxon>
        <taxon>Endopterygota</taxon>
        <taxon>Lepidoptera</taxon>
        <taxon>Glossata</taxon>
        <taxon>Ditrysia</taxon>
        <taxon>Noctuoidea</taxon>
        <taxon>Noctuidae</taxon>
        <taxon>Amphipyrinae</taxon>
        <taxon>Spodoptera</taxon>
    </lineage>
</organism>
<accession>A0A2H1VFZ2</accession>
<sequence>MDGFCRRRWFAVRHHSSFCFALLIIFSGFGEVSGPKEQDIILDNSKDCSVLELVEENKQSGIIAMGSGGESAHTESLTNFAFHSFSKLKALQMLYRTISKKKTTGIPHRRVSGAADYLAGLPGLRLEKQEKERGGVKVTQLFLPPTGEARGSVRLLLTKNHHVPTPAFRARDPVGNQLANPQLRVGISPTMPHLWWSHGSLRRAQNETRPTSDEFRRRYRFSKDVVLFILMPLINEHLENNNR</sequence>
<name>A0A2H1VFZ2_SPOFR</name>
<gene>
    <name evidence="2" type="ORF">SFRICE_004794</name>
</gene>